<dbReference type="EMBL" id="CP013188">
    <property type="protein sequence ID" value="ALO44098.1"/>
    <property type="molecule type" value="Genomic_DNA"/>
</dbReference>
<dbReference type="STRING" id="161398.PP2015_3624"/>
<name>A0A0S2K808_9GAMM</name>
<dbReference type="OrthoDB" id="8588312at2"/>
<dbReference type="PATRIC" id="fig|161398.10.peg.3700"/>
<keyword evidence="1" id="KW-0472">Membrane</keyword>
<keyword evidence="1" id="KW-1133">Transmembrane helix</keyword>
<feature type="transmembrane region" description="Helical" evidence="1">
    <location>
        <begin position="12"/>
        <end position="34"/>
    </location>
</feature>
<evidence type="ECO:0000313" key="3">
    <source>
        <dbReference type="Proteomes" id="UP000061457"/>
    </source>
</evidence>
<gene>
    <name evidence="2" type="ORF">PP2015_3624</name>
</gene>
<keyword evidence="1" id="KW-0812">Transmembrane</keyword>
<dbReference type="KEGG" id="pphe:PP2015_3624"/>
<evidence type="ECO:0000256" key="1">
    <source>
        <dbReference type="SAM" id="Phobius"/>
    </source>
</evidence>
<evidence type="ECO:0000313" key="2">
    <source>
        <dbReference type="EMBL" id="ALO44098.1"/>
    </source>
</evidence>
<dbReference type="Proteomes" id="UP000061457">
    <property type="component" value="Chromosome II"/>
</dbReference>
<accession>A0A0S2K808</accession>
<keyword evidence="3" id="KW-1185">Reference proteome</keyword>
<reference evidence="2 3" key="1">
    <citation type="submission" date="2015-11" db="EMBL/GenBank/DDBJ databases">
        <authorList>
            <person name="Zhang Y."/>
            <person name="Guo Z."/>
        </authorList>
    </citation>
    <scope>NUCLEOTIDE SEQUENCE [LARGE SCALE GENOMIC DNA]</scope>
    <source>
        <strain evidence="2 3">KCTC 12086</strain>
    </source>
</reference>
<sequence length="200" mass="21765">MEFLNIALTFPTAIFSTLLLIVIGFWSIALLGFADIDMLEGDVDVDVGESDTGSLGFGGVPLTVSLSLAIVISWFCSFYAHKFFAYLLGDGVMFYVLGIAMMLGCFFVSLLVTAILVKPLRKFFQSKEAASKSDFIGLECVIATGKVTTSFGQGKVQINGTEQLIEIRCDEDKAFSLGDIAVLIEHNDVANTYTVVEKPW</sequence>
<feature type="transmembrane region" description="Helical" evidence="1">
    <location>
        <begin position="55"/>
        <end position="80"/>
    </location>
</feature>
<keyword evidence="2" id="KW-0830">Ubiquinone</keyword>
<organism evidence="2 3">
    <name type="scientific">Pseudoalteromonas phenolica</name>
    <dbReference type="NCBI Taxonomy" id="161398"/>
    <lineage>
        <taxon>Bacteria</taxon>
        <taxon>Pseudomonadati</taxon>
        <taxon>Pseudomonadota</taxon>
        <taxon>Gammaproteobacteria</taxon>
        <taxon>Alteromonadales</taxon>
        <taxon>Pseudoalteromonadaceae</taxon>
        <taxon>Pseudoalteromonas</taxon>
    </lineage>
</organism>
<proteinExistence type="predicted"/>
<dbReference type="RefSeq" id="WP_058031983.1">
    <property type="nucleotide sequence ID" value="NZ_CP013188.1"/>
</dbReference>
<feature type="transmembrane region" description="Helical" evidence="1">
    <location>
        <begin position="92"/>
        <end position="117"/>
    </location>
</feature>
<dbReference type="AlphaFoldDB" id="A0A0S2K808"/>
<protein>
    <submittedName>
        <fullName evidence="2">Ubiquinone biosynthesis hydroxylase</fullName>
    </submittedName>
</protein>